<evidence type="ECO:0000313" key="2">
    <source>
        <dbReference type="Proteomes" id="UP000829398"/>
    </source>
</evidence>
<keyword evidence="2" id="KW-1185">Reference proteome</keyword>
<proteinExistence type="predicted"/>
<sequence length="682" mass="76951">MAEATKQLSKLVTEFKSTFSLFKTRRSVAFAYGFMFVFVAFTVFIAFNPSSNTSSSLSFSNIFTTSITAARSKSSSVFSHFFPNLQQPHNSSSSSSSASSSASQFNGTRSNGNNITFSEPPSTKNRTENAGKVAILHANQTSIVKKPPSSVQNQAQSSKISDKDQILKAKPSSVVNKSPSSVQNRTQSTKTDADLRANQTSVVNKAPSSVKNQTQSSKISVKDQNLKANQSAAPASKSTNSSSLVKDGVASNYTESFANKQSDDGKKRRNGNDAGVVVKQWMEDLMNCDLFDGEWVHDDSYPLYKAETCSFIDEQFGCLRNGRPDRDFLKMKWKPKGCKLPRLNGAHMLELLRGKRLVFVGDSLNRNMWESLVCILKNSAKDPKNVYEANGRSHFRGEASYSFIFKDYNCSVEFFVSPFLVQEWEMPEKDGTKKETLRLDLVGRSSDQYKGADIIIFNTGHWWTHDKTAEGKDYYQEGSHVYGELNVLEAFRRALTTWARWVDANVNPMKSMVFFRGYSASHFSGGQWNSGGACDHETEPIKNKTYLTAYPPKMKVLESVLKGMKTHVTYLNITRLTDYRKDGHPSIYRKQHISDAERRSPLRYQDCSHWCLPGVPDAWNELFYAELIIKENKMLKHQNSKRYREIDQYFVIIAFVYMLYDRKTSPSGALVPHGNFLWKALT</sequence>
<protein>
    <submittedName>
        <fullName evidence="1">Protein trichome birefringence</fullName>
    </submittedName>
</protein>
<dbReference type="EMBL" id="CM039175">
    <property type="protein sequence ID" value="KAH9737602.1"/>
    <property type="molecule type" value="Genomic_DNA"/>
</dbReference>
<dbReference type="Proteomes" id="UP000829398">
    <property type="component" value="Chromosome 6"/>
</dbReference>
<comment type="caution">
    <text evidence="1">The sequence shown here is derived from an EMBL/GenBank/DDBJ whole genome shotgun (WGS) entry which is preliminary data.</text>
</comment>
<reference evidence="2" key="1">
    <citation type="journal article" date="2023" name="Hortic. Res.">
        <title>A chromosome-level phased genome enabling allele-level studies in sweet orange: a case study on citrus Huanglongbing tolerance.</title>
        <authorList>
            <person name="Wu B."/>
            <person name="Yu Q."/>
            <person name="Deng Z."/>
            <person name="Duan Y."/>
            <person name="Luo F."/>
            <person name="Gmitter F. Jr."/>
        </authorList>
    </citation>
    <scope>NUCLEOTIDE SEQUENCE [LARGE SCALE GENOMIC DNA]</scope>
    <source>
        <strain evidence="2">cv. Valencia</strain>
    </source>
</reference>
<name>A0ACB8JY83_CITSI</name>
<evidence type="ECO:0000313" key="1">
    <source>
        <dbReference type="EMBL" id="KAH9737602.1"/>
    </source>
</evidence>
<organism evidence="1 2">
    <name type="scientific">Citrus sinensis</name>
    <name type="common">Sweet orange</name>
    <name type="synonym">Citrus aurantium var. sinensis</name>
    <dbReference type="NCBI Taxonomy" id="2711"/>
    <lineage>
        <taxon>Eukaryota</taxon>
        <taxon>Viridiplantae</taxon>
        <taxon>Streptophyta</taxon>
        <taxon>Embryophyta</taxon>
        <taxon>Tracheophyta</taxon>
        <taxon>Spermatophyta</taxon>
        <taxon>Magnoliopsida</taxon>
        <taxon>eudicotyledons</taxon>
        <taxon>Gunneridae</taxon>
        <taxon>Pentapetalae</taxon>
        <taxon>rosids</taxon>
        <taxon>malvids</taxon>
        <taxon>Sapindales</taxon>
        <taxon>Rutaceae</taxon>
        <taxon>Aurantioideae</taxon>
        <taxon>Citrus</taxon>
    </lineage>
</organism>
<accession>A0ACB8JY83</accession>
<gene>
    <name evidence="1" type="ORF">KPL71_018502</name>
</gene>